<accession>A0ABT4MUJ9</accession>
<keyword evidence="3" id="KW-1185">Reference proteome</keyword>
<evidence type="ECO:0000259" key="1">
    <source>
        <dbReference type="Pfam" id="PF00561"/>
    </source>
</evidence>
<dbReference type="Gene3D" id="3.40.50.1820">
    <property type="entry name" value="alpha/beta hydrolase"/>
    <property type="match status" value="1"/>
</dbReference>
<dbReference type="InterPro" id="IPR050266">
    <property type="entry name" value="AB_hydrolase_sf"/>
</dbReference>
<proteinExistence type="predicted"/>
<dbReference type="Pfam" id="PF00561">
    <property type="entry name" value="Abhydrolase_1"/>
    <property type="match status" value="1"/>
</dbReference>
<reference evidence="2" key="1">
    <citation type="submission" date="2022-12" db="EMBL/GenBank/DDBJ databases">
        <authorList>
            <person name="Krivoruchko A.V."/>
            <person name="Elkin A."/>
        </authorList>
    </citation>
    <scope>NUCLEOTIDE SEQUENCE</scope>
    <source>
        <strain evidence="2">IEGM 1388</strain>
    </source>
</reference>
<dbReference type="GO" id="GO:0016787">
    <property type="term" value="F:hydrolase activity"/>
    <property type="evidence" value="ECO:0007669"/>
    <property type="project" value="UniProtKB-KW"/>
</dbReference>
<sequence length="258" mass="27744">MPSIDASGRSIHYLDEGSGPAVLFAHGFFMDATMFAPQMKAFRDTRRVISWDLRGHGQSPADRAPFTYWDQAADGFDLMDALGIEAATVVGMSQGGYIALRMALAQPSRVDRLGLIDTQAVAASAEEKAGYGALFEQWLAHGPTDELALPLAQQIVGEPGLVEEWVGRWRRRDPELIRYAADCILNRDDITARLGDITCPAAIIHGSADQAIPVSEAERLHADISGESTLTIIDGAPHAASLTHPAEANAAIAELLSR</sequence>
<organism evidence="2 3">
    <name type="scientific">Gordonia rubripertincta</name>
    <name type="common">Rhodococcus corallinus</name>
    <dbReference type="NCBI Taxonomy" id="36822"/>
    <lineage>
        <taxon>Bacteria</taxon>
        <taxon>Bacillati</taxon>
        <taxon>Actinomycetota</taxon>
        <taxon>Actinomycetes</taxon>
        <taxon>Mycobacteriales</taxon>
        <taxon>Gordoniaceae</taxon>
        <taxon>Gordonia</taxon>
    </lineage>
</organism>
<dbReference type="PRINTS" id="PR00111">
    <property type="entry name" value="ABHYDROLASE"/>
</dbReference>
<keyword evidence="2" id="KW-0378">Hydrolase</keyword>
<dbReference type="SUPFAM" id="SSF53474">
    <property type="entry name" value="alpha/beta-Hydrolases"/>
    <property type="match status" value="1"/>
</dbReference>
<dbReference type="PANTHER" id="PTHR43798">
    <property type="entry name" value="MONOACYLGLYCEROL LIPASE"/>
    <property type="match status" value="1"/>
</dbReference>
<dbReference type="RefSeq" id="WP_168187150.1">
    <property type="nucleotide sequence ID" value="NZ_JAPWIE010000002.1"/>
</dbReference>
<dbReference type="InterPro" id="IPR000073">
    <property type="entry name" value="AB_hydrolase_1"/>
</dbReference>
<dbReference type="EMBL" id="JAPWIE010000002">
    <property type="protein sequence ID" value="MCZ4549731.1"/>
    <property type="molecule type" value="Genomic_DNA"/>
</dbReference>
<dbReference type="Proteomes" id="UP001067235">
    <property type="component" value="Unassembled WGS sequence"/>
</dbReference>
<evidence type="ECO:0000313" key="3">
    <source>
        <dbReference type="Proteomes" id="UP001067235"/>
    </source>
</evidence>
<protein>
    <submittedName>
        <fullName evidence="2">Alpha/beta hydrolase</fullName>
    </submittedName>
</protein>
<dbReference type="PANTHER" id="PTHR43798:SF29">
    <property type="entry name" value="AB HYDROLASE-1 DOMAIN-CONTAINING PROTEIN"/>
    <property type="match status" value="1"/>
</dbReference>
<name>A0ABT4MUJ9_GORRU</name>
<evidence type="ECO:0000313" key="2">
    <source>
        <dbReference type="EMBL" id="MCZ4549731.1"/>
    </source>
</evidence>
<comment type="caution">
    <text evidence="2">The sequence shown here is derived from an EMBL/GenBank/DDBJ whole genome shotgun (WGS) entry which is preliminary data.</text>
</comment>
<feature type="domain" description="AB hydrolase-1" evidence="1">
    <location>
        <begin position="20"/>
        <end position="245"/>
    </location>
</feature>
<dbReference type="InterPro" id="IPR029058">
    <property type="entry name" value="AB_hydrolase_fold"/>
</dbReference>
<gene>
    <name evidence="2" type="ORF">O4213_07045</name>
</gene>